<name>A0A4R7FPZ1_9MICO</name>
<dbReference type="Proteomes" id="UP000295344">
    <property type="component" value="Unassembled WGS sequence"/>
</dbReference>
<feature type="transmembrane region" description="Helical" evidence="1">
    <location>
        <begin position="98"/>
        <end position="119"/>
    </location>
</feature>
<evidence type="ECO:0008006" key="4">
    <source>
        <dbReference type="Google" id="ProtNLM"/>
    </source>
</evidence>
<dbReference type="AlphaFoldDB" id="A0A4R7FPZ1"/>
<dbReference type="OrthoDB" id="5485682at2"/>
<keyword evidence="3" id="KW-1185">Reference proteome</keyword>
<feature type="transmembrane region" description="Helical" evidence="1">
    <location>
        <begin position="69"/>
        <end position="91"/>
    </location>
</feature>
<protein>
    <recommendedName>
        <fullName evidence="4">Dolichyl-phosphate-mannose-protein mannosyltransferase</fullName>
    </recommendedName>
</protein>
<evidence type="ECO:0000256" key="1">
    <source>
        <dbReference type="SAM" id="Phobius"/>
    </source>
</evidence>
<feature type="transmembrane region" description="Helical" evidence="1">
    <location>
        <begin position="173"/>
        <end position="200"/>
    </location>
</feature>
<feature type="transmembrane region" description="Helical" evidence="1">
    <location>
        <begin position="148"/>
        <end position="167"/>
    </location>
</feature>
<feature type="transmembrane region" description="Helical" evidence="1">
    <location>
        <begin position="271"/>
        <end position="289"/>
    </location>
</feature>
<keyword evidence="1" id="KW-0812">Transmembrane</keyword>
<sequence>MSRPPRPRTAESRFRFSAALIGIGVLAYAVRLSIMLRGGGLHGLGGYDDGVYYAAADALVHGRIPYRDFLLIQPPLIVVVTAPFAALGGLISDPAGFALARLVFIGVGAMNAVLTGWILRRFGRVAVLVGGVGYAVFYPAVYAERSVLLEPLGTLGILVALLLLQRASTQPQLAILAGIAAGLGVGAKIWYIVLSLLLLATAARLRLRYLVGLAVGGCGIYLPFLLLAPQRMLQDVVLDQLGRPSANSADTGRRIQEILGAHSTLGVAPDVIAPVLGVLAIASIIAALLTPGARTFGVLAIGALAVLLLAPSWFPHYSALTAPPLMLCAGVGAARAAASLPHGRPRWVLAALLVIGILGANEANDRHPVGVRTPAGVSTAAAVVRGCVTADDPGALIEMNVLSRDLRDTSCAVWPDVTGWTYDPRDYLGGKRDEVARRLNPRWQHDVMAFLESGDATIRLRRATGLSTDSKRAIDSGAILFRDHRFVVHTTHG</sequence>
<keyword evidence="1" id="KW-1133">Transmembrane helix</keyword>
<organism evidence="2 3">
    <name type="scientific">Amnibacterium kyonggiense</name>
    <dbReference type="NCBI Taxonomy" id="595671"/>
    <lineage>
        <taxon>Bacteria</taxon>
        <taxon>Bacillati</taxon>
        <taxon>Actinomycetota</taxon>
        <taxon>Actinomycetes</taxon>
        <taxon>Micrococcales</taxon>
        <taxon>Microbacteriaceae</taxon>
        <taxon>Amnibacterium</taxon>
    </lineage>
</organism>
<dbReference type="RefSeq" id="WP_133764129.1">
    <property type="nucleotide sequence ID" value="NZ_BAAARP010000001.1"/>
</dbReference>
<comment type="caution">
    <text evidence="2">The sequence shown here is derived from an EMBL/GenBank/DDBJ whole genome shotgun (WGS) entry which is preliminary data.</text>
</comment>
<evidence type="ECO:0000313" key="2">
    <source>
        <dbReference type="EMBL" id="TDS79718.1"/>
    </source>
</evidence>
<accession>A0A4R7FPZ1</accession>
<feature type="transmembrane region" description="Helical" evidence="1">
    <location>
        <begin position="125"/>
        <end position="141"/>
    </location>
</feature>
<reference evidence="2 3" key="1">
    <citation type="submission" date="2019-03" db="EMBL/GenBank/DDBJ databases">
        <title>Genomic Encyclopedia of Archaeal and Bacterial Type Strains, Phase II (KMG-II): from individual species to whole genera.</title>
        <authorList>
            <person name="Goeker M."/>
        </authorList>
    </citation>
    <scope>NUCLEOTIDE SEQUENCE [LARGE SCALE GENOMIC DNA]</scope>
    <source>
        <strain evidence="2 3">DSM 24782</strain>
    </source>
</reference>
<feature type="transmembrane region" description="Helical" evidence="1">
    <location>
        <begin position="296"/>
        <end position="314"/>
    </location>
</feature>
<evidence type="ECO:0000313" key="3">
    <source>
        <dbReference type="Proteomes" id="UP000295344"/>
    </source>
</evidence>
<feature type="transmembrane region" description="Helical" evidence="1">
    <location>
        <begin position="207"/>
        <end position="228"/>
    </location>
</feature>
<keyword evidence="1" id="KW-0472">Membrane</keyword>
<dbReference type="EMBL" id="SOAM01000001">
    <property type="protein sequence ID" value="TDS79718.1"/>
    <property type="molecule type" value="Genomic_DNA"/>
</dbReference>
<proteinExistence type="predicted"/>
<feature type="transmembrane region" description="Helical" evidence="1">
    <location>
        <begin position="12"/>
        <end position="30"/>
    </location>
</feature>
<gene>
    <name evidence="2" type="ORF">CLV52_0258</name>
</gene>